<reference evidence="1" key="1">
    <citation type="submission" date="2021-01" db="EMBL/GenBank/DDBJ databases">
        <authorList>
            <person name="Corre E."/>
            <person name="Pelletier E."/>
            <person name="Niang G."/>
            <person name="Scheremetjew M."/>
            <person name="Finn R."/>
            <person name="Kale V."/>
            <person name="Holt S."/>
            <person name="Cochrane G."/>
            <person name="Meng A."/>
            <person name="Brown T."/>
            <person name="Cohen L."/>
        </authorList>
    </citation>
    <scope>NUCLEOTIDE SEQUENCE</scope>
    <source>
        <strain evidence="1">CCMP3105</strain>
    </source>
</reference>
<proteinExistence type="predicted"/>
<dbReference type="GO" id="GO:0016791">
    <property type="term" value="F:phosphatase activity"/>
    <property type="evidence" value="ECO:0007669"/>
    <property type="project" value="TreeGrafter"/>
</dbReference>
<dbReference type="AlphaFoldDB" id="A0A7S4UX13"/>
<dbReference type="InterPro" id="IPR023214">
    <property type="entry name" value="HAD_sf"/>
</dbReference>
<dbReference type="PANTHER" id="PTHR19288">
    <property type="entry name" value="4-NITROPHENYLPHOSPHATASE-RELATED"/>
    <property type="match status" value="1"/>
</dbReference>
<evidence type="ECO:0000313" key="1">
    <source>
        <dbReference type="EMBL" id="CAE4563648.1"/>
    </source>
</evidence>
<evidence type="ECO:0008006" key="2">
    <source>
        <dbReference type="Google" id="ProtNLM"/>
    </source>
</evidence>
<dbReference type="InterPro" id="IPR036412">
    <property type="entry name" value="HAD-like_sf"/>
</dbReference>
<organism evidence="1">
    <name type="scientific">Alexandrium monilatum</name>
    <dbReference type="NCBI Taxonomy" id="311494"/>
    <lineage>
        <taxon>Eukaryota</taxon>
        <taxon>Sar</taxon>
        <taxon>Alveolata</taxon>
        <taxon>Dinophyceae</taxon>
        <taxon>Gonyaulacales</taxon>
        <taxon>Pyrocystaceae</taxon>
        <taxon>Alexandrium</taxon>
    </lineage>
</organism>
<dbReference type="GO" id="GO:0005737">
    <property type="term" value="C:cytoplasm"/>
    <property type="evidence" value="ECO:0007669"/>
    <property type="project" value="TreeGrafter"/>
</dbReference>
<dbReference type="SUPFAM" id="SSF56784">
    <property type="entry name" value="HAD-like"/>
    <property type="match status" value="1"/>
</dbReference>
<dbReference type="EMBL" id="HBNR01004826">
    <property type="protein sequence ID" value="CAE4563648.1"/>
    <property type="molecule type" value="Transcribed_RNA"/>
</dbReference>
<name>A0A7S4UX13_9DINO</name>
<dbReference type="InterPro" id="IPR006357">
    <property type="entry name" value="HAD-SF_hydro_IIA"/>
</dbReference>
<dbReference type="Pfam" id="PF13344">
    <property type="entry name" value="Hydrolase_6"/>
    <property type="match status" value="1"/>
</dbReference>
<dbReference type="Pfam" id="PF13242">
    <property type="entry name" value="Hydrolase_like"/>
    <property type="match status" value="1"/>
</dbReference>
<dbReference type="Gene3D" id="3.40.50.1000">
    <property type="entry name" value="HAD superfamily/HAD-like"/>
    <property type="match status" value="2"/>
</dbReference>
<accession>A0A7S4UX13</accession>
<sequence>MFRSRVLRSLGPAAVAGLGFCHVPGPRRARRDGRRRPVWCQPSPPPTVSEDGPIFLKPGKVPSLEEFLSFETYIFDCDGVIWGISEQDTKTSVVTINHLLSLGKRLMFVTNNSNKTRAQFVRQLESKGVDFGQRSQSEKLAMMVSASYTTAAYLHDMDLRRPFIITSDTGLLEECRLMGITEYFSTITDSGETAPGFERSDMAAAPGIVGANPKVDCVVVGWDMNLTALKAATAINYIKWHEELYSNKLGFRPMPLIASAGDTGGVLGKVNFEGQEVKVRAIGNGAMADLIGRSFDPPKQWIDMGKPSDALLWLLRSPKAYGVDIGKALMVGDTLQTDIVFGNRGGMHTLLVLSGVTSQSELDAEIMSDNPMRRPSFVLPKLGAFVESGEISSAPQPPTASETAR</sequence>
<gene>
    <name evidence="1" type="ORF">AMON00008_LOCUS3267</name>
</gene>
<protein>
    <recommendedName>
        <fullName evidence="2">Phosphoglycolate phosphatase</fullName>
    </recommendedName>
</protein>
<dbReference type="PANTHER" id="PTHR19288:SF46">
    <property type="entry name" value="HALOACID DEHALOGENASE-LIKE HYDROLASE DOMAIN-CONTAINING PROTEIN 2"/>
    <property type="match status" value="1"/>
</dbReference>